<dbReference type="InParanoid" id="A0A1X7TNQ7"/>
<sequence length="95" mass="10936">MLGHFLSQTIHNTSCQVKISKKERCLTCDEYRKNQFAQTSIKKSLEVTPVLRTSQSSHVNYIYLSAPEKVTRMRDENMALKKFANLEPNVICKEG</sequence>
<proteinExistence type="predicted"/>
<protein>
    <submittedName>
        <fullName evidence="1">Uncharacterized protein</fullName>
    </submittedName>
</protein>
<reference evidence="1" key="1">
    <citation type="submission" date="2017-05" db="UniProtKB">
        <authorList>
            <consortium name="EnsemblMetazoa"/>
        </authorList>
    </citation>
    <scope>IDENTIFICATION</scope>
</reference>
<dbReference type="AlphaFoldDB" id="A0A1X7TNQ7"/>
<organism evidence="1">
    <name type="scientific">Amphimedon queenslandica</name>
    <name type="common">Sponge</name>
    <dbReference type="NCBI Taxonomy" id="400682"/>
    <lineage>
        <taxon>Eukaryota</taxon>
        <taxon>Metazoa</taxon>
        <taxon>Porifera</taxon>
        <taxon>Demospongiae</taxon>
        <taxon>Heteroscleromorpha</taxon>
        <taxon>Haplosclerida</taxon>
        <taxon>Niphatidae</taxon>
        <taxon>Amphimedon</taxon>
    </lineage>
</organism>
<evidence type="ECO:0000313" key="1">
    <source>
        <dbReference type="EnsemblMetazoa" id="Aqu2.1.16312_001"/>
    </source>
</evidence>
<accession>A0A1X7TNQ7</accession>
<name>A0A1X7TNQ7_AMPQE</name>
<dbReference type="EnsemblMetazoa" id="Aqu2.1.16312_001">
    <property type="protein sequence ID" value="Aqu2.1.16312_001"/>
    <property type="gene ID" value="Aqu2.1.16312"/>
</dbReference>